<comment type="caution">
    <text evidence="1">The sequence shown here is derived from an EMBL/GenBank/DDBJ whole genome shotgun (WGS) entry which is preliminary data.</text>
</comment>
<dbReference type="EMBL" id="LKEJ01000113">
    <property type="protein sequence ID" value="KTB66941.1"/>
    <property type="molecule type" value="Genomic_DNA"/>
</dbReference>
<dbReference type="AlphaFoldDB" id="A0A0W0I1H3"/>
<proteinExistence type="predicted"/>
<dbReference type="Gene3D" id="2.60.40.10">
    <property type="entry name" value="Immunoglobulins"/>
    <property type="match status" value="1"/>
</dbReference>
<evidence type="ECO:0000313" key="1">
    <source>
        <dbReference type="EMBL" id="KTB66941.1"/>
    </source>
</evidence>
<reference evidence="1 2" key="1">
    <citation type="submission" date="2015-09" db="EMBL/GenBank/DDBJ databases">
        <title>Genome sequence of ICMP 13104.</title>
        <authorList>
            <person name="Visnovsky S."/>
            <person name="Lu A."/>
            <person name="Panda P."/>
            <person name="Pitman A."/>
        </authorList>
    </citation>
    <scope>NUCLEOTIDE SEQUENCE [LARGE SCALE GENOMIC DNA]</scope>
    <source>
        <strain evidence="1 2">ICMP 13104</strain>
    </source>
</reference>
<gene>
    <name evidence="1" type="ORF">AO067_19410</name>
</gene>
<organism evidence="1 2">
    <name type="scientific">Pseudomonas viridiflava ICMP 13104</name>
    <dbReference type="NCBI Taxonomy" id="1198305"/>
    <lineage>
        <taxon>Bacteria</taxon>
        <taxon>Pseudomonadati</taxon>
        <taxon>Pseudomonadota</taxon>
        <taxon>Gammaproteobacteria</taxon>
        <taxon>Pseudomonadales</taxon>
        <taxon>Pseudomonadaceae</taxon>
        <taxon>Pseudomonas</taxon>
    </lineage>
</organism>
<evidence type="ECO:0000313" key="2">
    <source>
        <dbReference type="Proteomes" id="UP000053048"/>
    </source>
</evidence>
<keyword evidence="2" id="KW-1185">Reference proteome</keyword>
<dbReference type="Proteomes" id="UP000053048">
    <property type="component" value="Unassembled WGS sequence"/>
</dbReference>
<dbReference type="InterPro" id="IPR013783">
    <property type="entry name" value="Ig-like_fold"/>
</dbReference>
<name>A0A0W0I1H3_PSEVI</name>
<sequence length="668" mass="71804">MNNVEKIKEGVERRREYLRSKAGVVRAPGGLQDPLLKPVVLEVLPGNPPGLLQVSKLEADLDVKIPYWDYIIPAGRYADVTMKIKDSAGAIFYSNKRRNDGPLQATDFPLEQNIPKASIPHEGTYTIDYLVENSAGNNNESEPFTITIDRTAPYYNVDPSLALPDALTVPETSITDATFAGGATHFICTLPEYIGRTSEDTIIVFWGPGLPDSISAPDPAFGPTAVPADLKIPIPKAIIEDRPNGPTFAVYWLIDKAGNISSVSEPAEVDVQLGALPADLKAPEIPLGPLVDLADAHLGVEIKIPAYNNPKSSTIQARWGATDLTPKDPGSDPVDVFIVVPWSVLKSEYAGGPGEQSVQASYQVKRGSLLFPPDAPLSVTVDVDFSTIGPVNPAEPDPVNPNLALVHVVGAEGKQDILTLADNGQDITATVELYTPVAPNEVLQLYWGVSDTPVASFTVVSELAGELISFTIPWTAIEAQGNNPALRMYYTINSDTGNNPQQSQDTFVDVAVIAVGFDPVSFPDLYEDAGGFKTLSCRSLYSEDYDDPAAKFGFRVQVPGDEDLKVGDTLIAVWQGYKLDMTTALPGTRFTYDHGALTADEVANGFIFLVEPYDTHILPISQGYADVTYTITPSGGGTAMPADPLPQKQYVELVRPGGITCEVPPPKP</sequence>
<evidence type="ECO:0008006" key="3">
    <source>
        <dbReference type="Google" id="ProtNLM"/>
    </source>
</evidence>
<protein>
    <recommendedName>
        <fullName evidence="3">Ig-like domain-containing protein</fullName>
    </recommendedName>
</protein>
<accession>A0A0W0I1H3</accession>